<keyword evidence="2" id="KW-0614">Plasmid</keyword>
<dbReference type="InterPro" id="IPR025285">
    <property type="entry name" value="DUF4145"/>
</dbReference>
<dbReference type="EMBL" id="AP035882">
    <property type="protein sequence ID" value="BFP50133.1"/>
    <property type="molecule type" value="Genomic_DNA"/>
</dbReference>
<name>A0AB33KE59_9ACTN</name>
<sequence length="190" mass="20357">MNEGPPYDGDRPGWQGFRCSGCDMPSFAFGIFEVMSGHVQAFFPQKWYPLGPLVRDYPKSVPESITKFAIEAHGCLSVGHHQGALMCARSVIEASAKAKGITSGSLEKKIDALFTGGFIYEHVKEAAHEIRHMGNEAAHGDLVDDPISSEEAYAVLELMDMVLDGVFISPGKAAAQKAARAAKKAQSSGA</sequence>
<reference evidence="2" key="1">
    <citation type="submission" date="2024-07" db="EMBL/GenBank/DDBJ databases">
        <title>Complete genome sequences of cellulolytic bacteria, Kitasatospora sp. CMC57 and Streptomyces sp. CMC78, isolated from Japanese agricultural soil.</title>
        <authorList>
            <person name="Hashimoto T."/>
            <person name="Ito M."/>
            <person name="Iwamoto M."/>
            <person name="Fukahori D."/>
            <person name="Shoda T."/>
            <person name="Sakoda M."/>
            <person name="Morohoshi T."/>
            <person name="Mitsuboshi M."/>
            <person name="Nishizawa T."/>
        </authorList>
    </citation>
    <scope>NUCLEOTIDE SEQUENCE</scope>
    <source>
        <strain evidence="2">CMC57</strain>
        <plasmid evidence="2">pCMC57_01</plasmid>
    </source>
</reference>
<evidence type="ECO:0000259" key="1">
    <source>
        <dbReference type="Pfam" id="PF13643"/>
    </source>
</evidence>
<geneLocation type="plasmid" evidence="2">
    <name>pCMC57_01</name>
</geneLocation>
<protein>
    <recommendedName>
        <fullName evidence="1">DUF4145 domain-containing protein</fullName>
    </recommendedName>
</protein>
<accession>A0AB33KE59</accession>
<dbReference type="AlphaFoldDB" id="A0AB33KE59"/>
<gene>
    <name evidence="2" type="ORF">KCMC57_65010</name>
</gene>
<proteinExistence type="predicted"/>
<evidence type="ECO:0000313" key="2">
    <source>
        <dbReference type="EMBL" id="BFP50133.1"/>
    </source>
</evidence>
<dbReference type="Pfam" id="PF13643">
    <property type="entry name" value="DUF4145"/>
    <property type="match status" value="1"/>
</dbReference>
<organism evidence="2">
    <name type="scientific">Kitasatospora sp. CMC57</name>
    <dbReference type="NCBI Taxonomy" id="3231513"/>
    <lineage>
        <taxon>Bacteria</taxon>
        <taxon>Bacillati</taxon>
        <taxon>Actinomycetota</taxon>
        <taxon>Actinomycetes</taxon>
        <taxon>Kitasatosporales</taxon>
        <taxon>Streptomycetaceae</taxon>
        <taxon>Kitasatospora</taxon>
    </lineage>
</organism>
<dbReference type="KEGG" id="kic:KCMC57_65010"/>
<feature type="domain" description="DUF4145" evidence="1">
    <location>
        <begin position="71"/>
        <end position="160"/>
    </location>
</feature>